<evidence type="ECO:0000313" key="7">
    <source>
        <dbReference type="EMBL" id="CAD0007179.1"/>
    </source>
</evidence>
<feature type="transmembrane region" description="Helical" evidence="5">
    <location>
        <begin position="113"/>
        <end position="132"/>
    </location>
</feature>
<evidence type="ECO:0000256" key="1">
    <source>
        <dbReference type="ARBA" id="ARBA00004141"/>
    </source>
</evidence>
<dbReference type="RefSeq" id="WP_180909916.1">
    <property type="nucleotide sequence ID" value="NZ_CAIJDP010000082.1"/>
</dbReference>
<keyword evidence="3 5" id="KW-1133">Transmembrane helix</keyword>
<keyword evidence="8" id="KW-1185">Reference proteome</keyword>
<evidence type="ECO:0000256" key="3">
    <source>
        <dbReference type="ARBA" id="ARBA00022989"/>
    </source>
</evidence>
<comment type="subcellular location">
    <subcellularLocation>
        <location evidence="1">Membrane</location>
        <topology evidence="1">Multi-pass membrane protein</topology>
    </subcellularLocation>
</comment>
<proteinExistence type="predicted"/>
<dbReference type="Pfam" id="PF13515">
    <property type="entry name" value="FUSC_2"/>
    <property type="match status" value="1"/>
</dbReference>
<reference evidence="7 8" key="1">
    <citation type="submission" date="2020-06" db="EMBL/GenBank/DDBJ databases">
        <authorList>
            <person name="Criscuolo A."/>
        </authorList>
    </citation>
    <scope>NUCLEOTIDE SEQUENCE [LARGE SCALE GENOMIC DNA]</scope>
    <source>
        <strain evidence="8">CIP 111411</strain>
    </source>
</reference>
<dbReference type="InterPro" id="IPR049453">
    <property type="entry name" value="Memb_transporter_dom"/>
</dbReference>
<feature type="transmembrane region" description="Helical" evidence="5">
    <location>
        <begin position="243"/>
        <end position="261"/>
    </location>
</feature>
<name>A0A6V6Z6F8_9FLAO</name>
<sequence length="344" mass="39418">MGSLWLSIKKIDSLENALLSTLAILISFCFIDAYYGPFKREHIILIIAAQSIGGIYLTGSNRIRFLTSFKFSTLILCLCIVAFLAQYHITILVLSIIWLAFNITYCFRFFPKNAGDLIIPASLIFFFVLSSGKNEIEYVSFTFIGCVIGSLCQLFFALFLLLYKKTRKPQRTFPNSSITTNQSKSTHSLKLNNEEIFYSIRLAVMLLIGIYISEYSSLKHSYWIPFSIVVLSRISLQVTHKRILSRIGGTLLGCIIAYLIFSIQLPKSFLFCLIVIVNGMFVFYLRRNYAVATFYITLFVLLQSCYEETLDLKMTLERFCFTVLSGVLVFGFSYVEPKLFYQKT</sequence>
<dbReference type="Proteomes" id="UP000530060">
    <property type="component" value="Unassembled WGS sequence"/>
</dbReference>
<feature type="transmembrane region" description="Helical" evidence="5">
    <location>
        <begin position="17"/>
        <end position="35"/>
    </location>
</feature>
<protein>
    <recommendedName>
        <fullName evidence="6">Integral membrane bound transporter domain-containing protein</fullName>
    </recommendedName>
</protein>
<evidence type="ECO:0000259" key="6">
    <source>
        <dbReference type="Pfam" id="PF13515"/>
    </source>
</evidence>
<evidence type="ECO:0000256" key="5">
    <source>
        <dbReference type="SAM" id="Phobius"/>
    </source>
</evidence>
<keyword evidence="4 5" id="KW-0472">Membrane</keyword>
<feature type="domain" description="Integral membrane bound transporter" evidence="6">
    <location>
        <begin position="209"/>
        <end position="330"/>
    </location>
</feature>
<dbReference type="AlphaFoldDB" id="A0A6V6Z6F8"/>
<feature type="transmembrane region" description="Helical" evidence="5">
    <location>
        <begin position="71"/>
        <end position="101"/>
    </location>
</feature>
<evidence type="ECO:0000256" key="4">
    <source>
        <dbReference type="ARBA" id="ARBA00023136"/>
    </source>
</evidence>
<organism evidence="7 8">
    <name type="scientific">Flavobacterium salmonis</name>
    <dbReference type="NCBI Taxonomy" id="2654844"/>
    <lineage>
        <taxon>Bacteria</taxon>
        <taxon>Pseudomonadati</taxon>
        <taxon>Bacteroidota</taxon>
        <taxon>Flavobacteriia</taxon>
        <taxon>Flavobacteriales</taxon>
        <taxon>Flavobacteriaceae</taxon>
        <taxon>Flavobacterium</taxon>
    </lineage>
</organism>
<accession>A0A6V6Z6F8</accession>
<keyword evidence="2 5" id="KW-0812">Transmembrane</keyword>
<feature type="transmembrane region" description="Helical" evidence="5">
    <location>
        <begin position="42"/>
        <end position="59"/>
    </location>
</feature>
<feature type="transmembrane region" description="Helical" evidence="5">
    <location>
        <begin position="138"/>
        <end position="163"/>
    </location>
</feature>
<feature type="transmembrane region" description="Helical" evidence="5">
    <location>
        <begin position="316"/>
        <end position="335"/>
    </location>
</feature>
<dbReference type="EMBL" id="CAIJDP010000082">
    <property type="protein sequence ID" value="CAD0007179.1"/>
    <property type="molecule type" value="Genomic_DNA"/>
</dbReference>
<comment type="caution">
    <text evidence="7">The sequence shown here is derived from an EMBL/GenBank/DDBJ whole genome shotgun (WGS) entry which is preliminary data.</text>
</comment>
<evidence type="ECO:0000256" key="2">
    <source>
        <dbReference type="ARBA" id="ARBA00022692"/>
    </source>
</evidence>
<gene>
    <name evidence="7" type="ORF">FLAT13_03677</name>
</gene>
<evidence type="ECO:0000313" key="8">
    <source>
        <dbReference type="Proteomes" id="UP000530060"/>
    </source>
</evidence>
<dbReference type="GO" id="GO:0016020">
    <property type="term" value="C:membrane"/>
    <property type="evidence" value="ECO:0007669"/>
    <property type="project" value="UniProtKB-SubCell"/>
</dbReference>